<dbReference type="Gene3D" id="2.130.10.10">
    <property type="entry name" value="YVTN repeat-like/Quinoprotein amine dehydrogenase"/>
    <property type="match status" value="3"/>
</dbReference>
<evidence type="ECO:0000259" key="15">
    <source>
        <dbReference type="Pfam" id="PF00149"/>
    </source>
</evidence>
<dbReference type="PANTHER" id="PTHR22953:SF86">
    <property type="entry name" value="PURPLE ACID PHOSPHATASE 10"/>
    <property type="match status" value="1"/>
</dbReference>
<evidence type="ECO:0000256" key="8">
    <source>
        <dbReference type="ARBA" id="ARBA00022801"/>
    </source>
</evidence>
<dbReference type="InterPro" id="IPR015943">
    <property type="entry name" value="WD40/YVTN_repeat-like_dom_sf"/>
</dbReference>
<keyword evidence="7" id="KW-0677">Repeat</keyword>
<evidence type="ECO:0000256" key="7">
    <source>
        <dbReference type="ARBA" id="ARBA00022737"/>
    </source>
</evidence>
<protein>
    <recommendedName>
        <fullName evidence="13">Purple acid phosphatase</fullName>
        <ecNumber evidence="13">3.1.3.2</ecNumber>
    </recommendedName>
</protein>
<name>A0ABQ8IEC2_9ROSI</name>
<dbReference type="EMBL" id="JAFEMO010000002">
    <property type="protein sequence ID" value="KAH7575017.1"/>
    <property type="molecule type" value="Genomic_DNA"/>
</dbReference>
<evidence type="ECO:0000256" key="3">
    <source>
        <dbReference type="ARBA" id="ARBA00001962"/>
    </source>
</evidence>
<feature type="signal peptide" evidence="13">
    <location>
        <begin position="1"/>
        <end position="32"/>
    </location>
</feature>
<evidence type="ECO:0000256" key="14">
    <source>
        <dbReference type="SAM" id="MobiDB-lite"/>
    </source>
</evidence>
<dbReference type="EC" id="3.1.3.2" evidence="13"/>
<keyword evidence="5 12" id="KW-0853">WD repeat</keyword>
<dbReference type="PROSITE" id="PS50294">
    <property type="entry name" value="WD_REPEATS_REGION"/>
    <property type="match status" value="2"/>
</dbReference>
<keyword evidence="10" id="KW-0408">Iron</keyword>
<reference evidence="18 19" key="1">
    <citation type="submission" date="2021-02" db="EMBL/GenBank/DDBJ databases">
        <title>Plant Genome Project.</title>
        <authorList>
            <person name="Zhang R.-G."/>
        </authorList>
    </citation>
    <scope>NUCLEOTIDE SEQUENCE [LARGE SCALE GENOMIC DNA]</scope>
    <source>
        <tissue evidence="18">Leaves</tissue>
    </source>
</reference>
<feature type="repeat" description="WD" evidence="12">
    <location>
        <begin position="748"/>
        <end position="789"/>
    </location>
</feature>
<accession>A0ABQ8IEC2</accession>
<gene>
    <name evidence="18" type="ORF">JRO89_XS02G0036000</name>
</gene>
<feature type="compositionally biased region" description="Polar residues" evidence="14">
    <location>
        <begin position="579"/>
        <end position="590"/>
    </location>
</feature>
<feature type="chain" id="PRO_5044962559" description="Purple acid phosphatase" evidence="13">
    <location>
        <begin position="33"/>
        <end position="1018"/>
    </location>
</feature>
<feature type="region of interest" description="Disordered" evidence="14">
    <location>
        <begin position="577"/>
        <end position="598"/>
    </location>
</feature>
<dbReference type="PROSITE" id="PS00678">
    <property type="entry name" value="WD_REPEATS_1"/>
    <property type="match status" value="1"/>
</dbReference>
<dbReference type="SUPFAM" id="SSF56300">
    <property type="entry name" value="Metallo-dependent phosphatases"/>
    <property type="match status" value="1"/>
</dbReference>
<dbReference type="InterPro" id="IPR015914">
    <property type="entry name" value="PAPs_N"/>
</dbReference>
<proteinExistence type="inferred from homology"/>
<sequence>MGVLGFSSSSSRFADFVVVLCLVLNAVVVCNGGKTSSFVRKVEKTIDMPLDSDVFQVPPGYNAPEQVHITQGDHVGKAVIVSWVTVDEPGSNTVLYWSEKSNQKKKAEGKFNTYKFYNYTSGYIHHCTIRNLEFNTKYYYVVGIGHTERKFWFTTPPEVGIDVPYTFGLIGDLGQSFDSNRTLNHYEMNPQKGQAVLFVGDLSYADNYPNHDNVRWDTWGRFVERSVAYQPWIWTAGNHEIDFAPEIGETKPFKPYLHRYHVPFKASESTSPLWYSIKRASAYIIVLSSYSAYGKYTPQYQWLECELPKVNRSETPWLIVLLHSPWYNSYNYHFMEGETMRVMYEPWFVKYSVDVVFAGHVHAYERSFPETSKFKINSIEHSLFTDLIPTRSTLYLRTHLLRLQERISNIAYNVVNGICTPVKDQSAPVYITIGDGGNLEGLATNMTEPQPPYSAYREASFGHAIFDIKNRTHAYYSWHRNQDGYAVEADTISGIFQLLASTGDRRFGSGIHRNPPPPSLSQSRVRFSSPTERFLRFVHVVELIGDAMEKDTWPIVITFTDQEIGKVCNHRASKALLGTGSSNGPDGNNDTEIDKSQHKSGNLLVDSSVGDGFNLLVHSPICLRWTAGVLAGFTMLINGGSMGFTVMDLPFTLYILLSEKTGLPSMDLRSGNHRTSFSSSISDSDQPRGRVEPVYSFVGMHCIFDQCKAAVTVLKFGHMSSDLLAYGASDGTLTVCTVSEPPSVLKQLSGHSKDVTDFDFSSNNQYIASTSMDKTVRVWELSKGVCIRVIYGVHLQLCIRFHPVNNNFLSVGNANKEIIVFNFSTGRIINKLVFDSEVTSMDHDHTGQLIFCGDAQGCIYSVSMDSRSGTLSRSHRHRNGKRKSPVTTVQYRSFSLLAGGPVLLTCSQDGSLSFFSVALEIQGYLTLRCSLKLAPRVHSIRASFCPLLSLEKGEYIVAGSEDSNVYFYDLTRPKHACVNKLQGHRFPVVGVAWNHGENLLASSDLYGIVIVWKRAKTS</sequence>
<evidence type="ECO:0000256" key="13">
    <source>
        <dbReference type="RuleBase" id="RU361203"/>
    </source>
</evidence>
<evidence type="ECO:0000256" key="6">
    <source>
        <dbReference type="ARBA" id="ARBA00022729"/>
    </source>
</evidence>
<dbReference type="InterPro" id="IPR001680">
    <property type="entry name" value="WD40_rpt"/>
</dbReference>
<evidence type="ECO:0000313" key="18">
    <source>
        <dbReference type="EMBL" id="KAH7575017.1"/>
    </source>
</evidence>
<evidence type="ECO:0000259" key="16">
    <source>
        <dbReference type="Pfam" id="PF14008"/>
    </source>
</evidence>
<dbReference type="SUPFAM" id="SSF50978">
    <property type="entry name" value="WD40 repeat-like"/>
    <property type="match status" value="1"/>
</dbReference>
<dbReference type="Proteomes" id="UP000827721">
    <property type="component" value="Unassembled WGS sequence"/>
</dbReference>
<feature type="repeat" description="WD" evidence="12">
    <location>
        <begin position="981"/>
        <end position="1018"/>
    </location>
</feature>
<dbReference type="Pfam" id="PF00149">
    <property type="entry name" value="Metallophos"/>
    <property type="match status" value="1"/>
</dbReference>
<feature type="domain" description="Purple acid phosphatase N-terminal" evidence="17">
    <location>
        <begin position="64"/>
        <end position="155"/>
    </location>
</feature>
<dbReference type="Pfam" id="PF14008">
    <property type="entry name" value="Metallophos_C"/>
    <property type="match status" value="1"/>
</dbReference>
<evidence type="ECO:0000256" key="4">
    <source>
        <dbReference type="ARBA" id="ARBA00008723"/>
    </source>
</evidence>
<dbReference type="Gene3D" id="3.60.21.10">
    <property type="match status" value="2"/>
</dbReference>
<evidence type="ECO:0000256" key="2">
    <source>
        <dbReference type="ARBA" id="ARBA00001947"/>
    </source>
</evidence>
<evidence type="ECO:0000256" key="12">
    <source>
        <dbReference type="PROSITE-ProRule" id="PRU00221"/>
    </source>
</evidence>
<evidence type="ECO:0000256" key="10">
    <source>
        <dbReference type="ARBA" id="ARBA00023004"/>
    </source>
</evidence>
<keyword evidence="8 13" id="KW-0378">Hydrolase</keyword>
<keyword evidence="9" id="KW-0862">Zinc</keyword>
<dbReference type="Gene3D" id="2.60.40.380">
    <property type="entry name" value="Purple acid phosphatase-like, N-terminal"/>
    <property type="match status" value="1"/>
</dbReference>
<dbReference type="PANTHER" id="PTHR22953">
    <property type="entry name" value="ACID PHOSPHATASE RELATED"/>
    <property type="match status" value="1"/>
</dbReference>
<dbReference type="PROSITE" id="PS50082">
    <property type="entry name" value="WD_REPEATS_2"/>
    <property type="match status" value="2"/>
</dbReference>
<dbReference type="CDD" id="cd00839">
    <property type="entry name" value="MPP_PAPs"/>
    <property type="match status" value="1"/>
</dbReference>
<comment type="catalytic activity">
    <reaction evidence="1 13">
        <text>a phosphate monoester + H2O = an alcohol + phosphate</text>
        <dbReference type="Rhea" id="RHEA:15017"/>
        <dbReference type="ChEBI" id="CHEBI:15377"/>
        <dbReference type="ChEBI" id="CHEBI:30879"/>
        <dbReference type="ChEBI" id="CHEBI:43474"/>
        <dbReference type="ChEBI" id="CHEBI:67140"/>
        <dbReference type="EC" id="3.1.3.2"/>
    </reaction>
</comment>
<dbReference type="SMART" id="SM00320">
    <property type="entry name" value="WD40"/>
    <property type="match status" value="7"/>
</dbReference>
<evidence type="ECO:0000256" key="11">
    <source>
        <dbReference type="ARBA" id="ARBA00023180"/>
    </source>
</evidence>
<dbReference type="InterPro" id="IPR004843">
    <property type="entry name" value="Calcineurin-like_PHP"/>
</dbReference>
<evidence type="ECO:0000256" key="1">
    <source>
        <dbReference type="ARBA" id="ARBA00000032"/>
    </source>
</evidence>
<dbReference type="InterPro" id="IPR036322">
    <property type="entry name" value="WD40_repeat_dom_sf"/>
</dbReference>
<evidence type="ECO:0000259" key="17">
    <source>
        <dbReference type="Pfam" id="PF16656"/>
    </source>
</evidence>
<feature type="domain" description="Purple acid phosphatase C-terminal" evidence="16">
    <location>
        <begin position="427"/>
        <end position="484"/>
    </location>
</feature>
<dbReference type="InterPro" id="IPR019775">
    <property type="entry name" value="WD40_repeat_CS"/>
</dbReference>
<evidence type="ECO:0000313" key="19">
    <source>
        <dbReference type="Proteomes" id="UP000827721"/>
    </source>
</evidence>
<dbReference type="Pfam" id="PF16656">
    <property type="entry name" value="Pur_ac_phosph_N"/>
    <property type="match status" value="1"/>
</dbReference>
<dbReference type="InterPro" id="IPR029052">
    <property type="entry name" value="Metallo-depent_PP-like"/>
</dbReference>
<dbReference type="SUPFAM" id="SSF49363">
    <property type="entry name" value="Purple acid phosphatase, N-terminal domain"/>
    <property type="match status" value="1"/>
</dbReference>
<keyword evidence="11" id="KW-0325">Glycoprotein</keyword>
<dbReference type="InterPro" id="IPR008963">
    <property type="entry name" value="Purple_acid_Pase-like_N"/>
</dbReference>
<comment type="cofactor">
    <cofactor evidence="3">
        <name>Fe cation</name>
        <dbReference type="ChEBI" id="CHEBI:24875"/>
    </cofactor>
</comment>
<comment type="cofactor">
    <cofactor evidence="2">
        <name>Zn(2+)</name>
        <dbReference type="ChEBI" id="CHEBI:29105"/>
    </cofactor>
</comment>
<keyword evidence="19" id="KW-1185">Reference proteome</keyword>
<organism evidence="18 19">
    <name type="scientific">Xanthoceras sorbifolium</name>
    <dbReference type="NCBI Taxonomy" id="99658"/>
    <lineage>
        <taxon>Eukaryota</taxon>
        <taxon>Viridiplantae</taxon>
        <taxon>Streptophyta</taxon>
        <taxon>Embryophyta</taxon>
        <taxon>Tracheophyta</taxon>
        <taxon>Spermatophyta</taxon>
        <taxon>Magnoliopsida</taxon>
        <taxon>eudicotyledons</taxon>
        <taxon>Gunneridae</taxon>
        <taxon>Pentapetalae</taxon>
        <taxon>rosids</taxon>
        <taxon>malvids</taxon>
        <taxon>Sapindales</taxon>
        <taxon>Sapindaceae</taxon>
        <taxon>Xanthoceroideae</taxon>
        <taxon>Xanthoceras</taxon>
    </lineage>
</organism>
<feature type="domain" description="Calcineurin-like phosphoesterase" evidence="15">
    <location>
        <begin position="166"/>
        <end position="364"/>
    </location>
</feature>
<dbReference type="InterPro" id="IPR041792">
    <property type="entry name" value="MPP_PAP"/>
</dbReference>
<dbReference type="Pfam" id="PF00400">
    <property type="entry name" value="WD40"/>
    <property type="match status" value="2"/>
</dbReference>
<evidence type="ECO:0000256" key="5">
    <source>
        <dbReference type="ARBA" id="ARBA00022574"/>
    </source>
</evidence>
<comment type="similarity">
    <text evidence="4 13">Belongs to the metallophosphoesterase superfamily. Purple acid phosphatase family.</text>
</comment>
<dbReference type="InterPro" id="IPR039331">
    <property type="entry name" value="PAPs-like"/>
</dbReference>
<dbReference type="InterPro" id="IPR025733">
    <property type="entry name" value="PAPs_C"/>
</dbReference>
<comment type="caution">
    <text evidence="18">The sequence shown here is derived from an EMBL/GenBank/DDBJ whole genome shotgun (WGS) entry which is preliminary data.</text>
</comment>
<evidence type="ECO:0000256" key="9">
    <source>
        <dbReference type="ARBA" id="ARBA00022833"/>
    </source>
</evidence>
<keyword evidence="6 13" id="KW-0732">Signal</keyword>